<dbReference type="Proteomes" id="UP001589683">
    <property type="component" value="Unassembled WGS sequence"/>
</dbReference>
<dbReference type="SUPFAM" id="SSF46894">
    <property type="entry name" value="C-terminal effector domain of the bipartite response regulators"/>
    <property type="match status" value="1"/>
</dbReference>
<reference evidence="5 6" key="1">
    <citation type="submission" date="2024-09" db="EMBL/GenBank/DDBJ databases">
        <authorList>
            <person name="Sun Q."/>
            <person name="Mori K."/>
        </authorList>
    </citation>
    <scope>NUCLEOTIDE SEQUENCE [LARGE SCALE GENOMIC DNA]</scope>
    <source>
        <strain evidence="5 6">CECT 8726</strain>
    </source>
</reference>
<evidence type="ECO:0000313" key="6">
    <source>
        <dbReference type="Proteomes" id="UP001589683"/>
    </source>
</evidence>
<dbReference type="InterPro" id="IPR036388">
    <property type="entry name" value="WH-like_DNA-bd_sf"/>
</dbReference>
<evidence type="ECO:0000313" key="5">
    <source>
        <dbReference type="EMBL" id="MFB9232187.1"/>
    </source>
</evidence>
<gene>
    <name evidence="5" type="ORF">ACFFUT_10375</name>
</gene>
<keyword evidence="1" id="KW-0805">Transcription regulation</keyword>
<evidence type="ECO:0000259" key="4">
    <source>
        <dbReference type="PROSITE" id="PS50043"/>
    </source>
</evidence>
<dbReference type="RefSeq" id="WP_213889886.1">
    <property type="nucleotide sequence ID" value="NZ_JAGFNU010000008.1"/>
</dbReference>
<proteinExistence type="predicted"/>
<name>A0ABV5JFE9_9RHOB</name>
<evidence type="ECO:0000256" key="1">
    <source>
        <dbReference type="ARBA" id="ARBA00023015"/>
    </source>
</evidence>
<dbReference type="PROSITE" id="PS50043">
    <property type="entry name" value="HTH_LUXR_2"/>
    <property type="match status" value="1"/>
</dbReference>
<evidence type="ECO:0000256" key="2">
    <source>
        <dbReference type="ARBA" id="ARBA00023125"/>
    </source>
</evidence>
<comment type="caution">
    <text evidence="5">The sequence shown here is derived from an EMBL/GenBank/DDBJ whole genome shotgun (WGS) entry which is preliminary data.</text>
</comment>
<protein>
    <submittedName>
        <fullName evidence="5">LuxR C-terminal-related transcriptional regulator</fullName>
    </submittedName>
</protein>
<dbReference type="PRINTS" id="PR00038">
    <property type="entry name" value="HTHLUXR"/>
</dbReference>
<feature type="domain" description="HTH luxR-type" evidence="4">
    <location>
        <begin position="37"/>
        <end position="102"/>
    </location>
</feature>
<evidence type="ECO:0000256" key="3">
    <source>
        <dbReference type="ARBA" id="ARBA00023163"/>
    </source>
</evidence>
<keyword evidence="2" id="KW-0238">DNA-binding</keyword>
<keyword evidence="3" id="KW-0804">Transcription</keyword>
<dbReference type="CDD" id="cd06170">
    <property type="entry name" value="LuxR_C_like"/>
    <property type="match status" value="1"/>
</dbReference>
<organism evidence="5 6">
    <name type="scientific">Pseudohalocynthiibacter aestuariivivens</name>
    <dbReference type="NCBI Taxonomy" id="1591409"/>
    <lineage>
        <taxon>Bacteria</taxon>
        <taxon>Pseudomonadati</taxon>
        <taxon>Pseudomonadota</taxon>
        <taxon>Alphaproteobacteria</taxon>
        <taxon>Rhodobacterales</taxon>
        <taxon>Paracoccaceae</taxon>
        <taxon>Pseudohalocynthiibacter</taxon>
    </lineage>
</organism>
<dbReference type="EMBL" id="JBHMEA010000038">
    <property type="protein sequence ID" value="MFB9232187.1"/>
    <property type="molecule type" value="Genomic_DNA"/>
</dbReference>
<sequence length="122" mass="13382">MALPFVVSLAKRYWTVLTPERTDGTGRLAAHLDAAFNAFGSTILSPREGEIVHMILRGHSSKAIARAFDNSPETIKVHRRRVYTKLQIASQGELLSLFLSALSAAPPSSTKDPLVHFNIAQE</sequence>
<dbReference type="PANTHER" id="PTHR44688:SF16">
    <property type="entry name" value="DNA-BINDING TRANSCRIPTIONAL ACTIVATOR DEVR_DOSR"/>
    <property type="match status" value="1"/>
</dbReference>
<keyword evidence="6" id="KW-1185">Reference proteome</keyword>
<dbReference type="SMART" id="SM00421">
    <property type="entry name" value="HTH_LUXR"/>
    <property type="match status" value="1"/>
</dbReference>
<dbReference type="Pfam" id="PF00196">
    <property type="entry name" value="GerE"/>
    <property type="match status" value="1"/>
</dbReference>
<dbReference type="PANTHER" id="PTHR44688">
    <property type="entry name" value="DNA-BINDING TRANSCRIPTIONAL ACTIVATOR DEVR_DOSR"/>
    <property type="match status" value="1"/>
</dbReference>
<dbReference type="InterPro" id="IPR016032">
    <property type="entry name" value="Sig_transdc_resp-reg_C-effctor"/>
</dbReference>
<accession>A0ABV5JFE9</accession>
<dbReference type="Gene3D" id="1.10.10.10">
    <property type="entry name" value="Winged helix-like DNA-binding domain superfamily/Winged helix DNA-binding domain"/>
    <property type="match status" value="1"/>
</dbReference>
<dbReference type="InterPro" id="IPR000792">
    <property type="entry name" value="Tscrpt_reg_LuxR_C"/>
</dbReference>